<accession>A0ACC3NXX6</accession>
<organism evidence="1 2">
    <name type="scientific">Vermiconidia calcicola</name>
    <dbReference type="NCBI Taxonomy" id="1690605"/>
    <lineage>
        <taxon>Eukaryota</taxon>
        <taxon>Fungi</taxon>
        <taxon>Dikarya</taxon>
        <taxon>Ascomycota</taxon>
        <taxon>Pezizomycotina</taxon>
        <taxon>Dothideomycetes</taxon>
        <taxon>Dothideomycetidae</taxon>
        <taxon>Mycosphaerellales</taxon>
        <taxon>Extremaceae</taxon>
        <taxon>Vermiconidia</taxon>
    </lineage>
</organism>
<dbReference type="Proteomes" id="UP001281147">
    <property type="component" value="Unassembled WGS sequence"/>
</dbReference>
<proteinExistence type="predicted"/>
<protein>
    <submittedName>
        <fullName evidence="1">Uncharacterized protein</fullName>
    </submittedName>
</protein>
<keyword evidence="2" id="KW-1185">Reference proteome</keyword>
<gene>
    <name evidence="1" type="ORF">LTR37_001317</name>
</gene>
<dbReference type="EMBL" id="JAUTXU010000006">
    <property type="protein sequence ID" value="KAK3724192.1"/>
    <property type="molecule type" value="Genomic_DNA"/>
</dbReference>
<reference evidence="1" key="1">
    <citation type="submission" date="2023-07" db="EMBL/GenBank/DDBJ databases">
        <title>Black Yeasts Isolated from many extreme environments.</title>
        <authorList>
            <person name="Coleine C."/>
            <person name="Stajich J.E."/>
            <person name="Selbmann L."/>
        </authorList>
    </citation>
    <scope>NUCLEOTIDE SEQUENCE</scope>
    <source>
        <strain evidence="1">CCFEE 5714</strain>
    </source>
</reference>
<name>A0ACC3NXX6_9PEZI</name>
<sequence length="191" mass="20631">MAEKKQQTSTKPTMENWNAAGGRLALFSKDPPTGFYRDGYCRTGPEDKGKHTIAATVTQPFLDFSASKGNNLKDKGITDGMKWCLCAHRWQEAMQAAQNGELKREDVPKVHIHATDKSTLDTVTYKDLKAFAAESEAGNSGRQGSHHNPEEHRGIAGTSKEIGGDQPTEAPGAGKNQSKGGEITQTDSSRG</sequence>
<evidence type="ECO:0000313" key="2">
    <source>
        <dbReference type="Proteomes" id="UP001281147"/>
    </source>
</evidence>
<evidence type="ECO:0000313" key="1">
    <source>
        <dbReference type="EMBL" id="KAK3724192.1"/>
    </source>
</evidence>
<comment type="caution">
    <text evidence="1">The sequence shown here is derived from an EMBL/GenBank/DDBJ whole genome shotgun (WGS) entry which is preliminary data.</text>
</comment>